<evidence type="ECO:0000256" key="5">
    <source>
        <dbReference type="ARBA" id="ARBA00023136"/>
    </source>
</evidence>
<comment type="similarity">
    <text evidence="2">Belongs to the YSP2 family.</text>
</comment>
<dbReference type="GO" id="GO:0005789">
    <property type="term" value="C:endoplasmic reticulum membrane"/>
    <property type="evidence" value="ECO:0007669"/>
    <property type="project" value="TreeGrafter"/>
</dbReference>
<dbReference type="RefSeq" id="XP_065823351.1">
    <property type="nucleotide sequence ID" value="XM_065967279.1"/>
</dbReference>
<dbReference type="KEGG" id="ksn:43592469"/>
<evidence type="ECO:0000256" key="1">
    <source>
        <dbReference type="ARBA" id="ARBA00004167"/>
    </source>
</evidence>
<evidence type="ECO:0000259" key="7">
    <source>
        <dbReference type="PROSITE" id="PS51778"/>
    </source>
</evidence>
<feature type="compositionally biased region" description="Low complexity" evidence="6">
    <location>
        <begin position="7"/>
        <end position="19"/>
    </location>
</feature>
<keyword evidence="4" id="KW-1133">Transmembrane helix</keyword>
<dbReference type="GO" id="GO:0140268">
    <property type="term" value="C:endoplasmic reticulum-plasma membrane contact site"/>
    <property type="evidence" value="ECO:0007669"/>
    <property type="project" value="TreeGrafter"/>
</dbReference>
<sequence>MAEGPMTSTTSLASQQTLSPDSITRHRASSDASTSTASSFNIKGVSTKRQEDFEKHFGERLQADRLNVDADDADFLTVTQTQSADLQSSILLHGRLYLTRYHLCFRSNILGAVTERIHPLRDVVDVEKGTTAKWIQNAVYVKALVNGERVHHGYGSMADRDAMFDQIVEWWRIQAPEKYDEFVKAHDIPVVEAKEGNSTVTLAAVPELSPDTDASDVKHTEGTGDHLKEVAIDAKIPLPLEQAYNLIYHNNDFAQHFYVNVKKLTGDWQSEAGGQTRNMTYVMHMTNPLGPAKSDCIGTEVIVASDPEDSHEVESETQTLDVPSGKNIAGAPATRILSTTQVDWTGSSMLKSAITPAVIRGQKEHHEQLVSATLDWIDSHREDFGKSSEERLEPEIVPVGEGPVTSTVPLSATSDKTLVDHASDIPGNPIMIAISLLCAILLYLQLNR</sequence>
<keyword evidence="3" id="KW-0812">Transmembrane</keyword>
<keyword evidence="5" id="KW-0472">Membrane</keyword>
<dbReference type="PANTHER" id="PTHR23319">
    <property type="entry name" value="GRAM DOMAIN CONTAINING 1B, ISOFORM E"/>
    <property type="match status" value="1"/>
</dbReference>
<evidence type="ECO:0000256" key="3">
    <source>
        <dbReference type="ARBA" id="ARBA00022692"/>
    </source>
</evidence>
<dbReference type="GeneID" id="43592469"/>
<dbReference type="GO" id="GO:0032541">
    <property type="term" value="C:cortical endoplasmic reticulum"/>
    <property type="evidence" value="ECO:0007669"/>
    <property type="project" value="TreeGrafter"/>
</dbReference>
<name>A0AAJ8LGM7_9TREE</name>
<comment type="subcellular location">
    <subcellularLocation>
        <location evidence="1">Membrane</location>
        <topology evidence="1">Single-pass membrane protein</topology>
    </subcellularLocation>
</comment>
<feature type="compositionally biased region" description="Low complexity" evidence="6">
    <location>
        <begin position="30"/>
        <end position="39"/>
    </location>
</feature>
<accession>A0AAJ8LGM7</accession>
<dbReference type="PROSITE" id="PS51778">
    <property type="entry name" value="VAST"/>
    <property type="match status" value="1"/>
</dbReference>
<organism evidence="8 9">
    <name type="scientific">Kwoniella shandongensis</name>
    <dbReference type="NCBI Taxonomy" id="1734106"/>
    <lineage>
        <taxon>Eukaryota</taxon>
        <taxon>Fungi</taxon>
        <taxon>Dikarya</taxon>
        <taxon>Basidiomycota</taxon>
        <taxon>Agaricomycotina</taxon>
        <taxon>Tremellomycetes</taxon>
        <taxon>Tremellales</taxon>
        <taxon>Cryptococcaceae</taxon>
        <taxon>Kwoniella</taxon>
    </lineage>
</organism>
<keyword evidence="9" id="KW-1185">Reference proteome</keyword>
<dbReference type="Gene3D" id="2.30.29.30">
    <property type="entry name" value="Pleckstrin-homology domain (PH domain)/Phosphotyrosine-binding domain (PTB)"/>
    <property type="match status" value="1"/>
</dbReference>
<dbReference type="InterPro" id="IPR011993">
    <property type="entry name" value="PH-like_dom_sf"/>
</dbReference>
<gene>
    <name evidence="8" type="ORF">CI109_103323</name>
</gene>
<evidence type="ECO:0000256" key="2">
    <source>
        <dbReference type="ARBA" id="ARBA00006582"/>
    </source>
</evidence>
<protein>
    <recommendedName>
        <fullName evidence="7">VASt domain-containing protein</fullName>
    </recommendedName>
</protein>
<feature type="region of interest" description="Disordered" evidence="6">
    <location>
        <begin position="1"/>
        <end position="41"/>
    </location>
</feature>
<dbReference type="GO" id="GO:0005886">
    <property type="term" value="C:plasma membrane"/>
    <property type="evidence" value="ECO:0007669"/>
    <property type="project" value="TreeGrafter"/>
</dbReference>
<evidence type="ECO:0000256" key="4">
    <source>
        <dbReference type="ARBA" id="ARBA00022989"/>
    </source>
</evidence>
<dbReference type="Proteomes" id="UP000322225">
    <property type="component" value="Chromosome 5"/>
</dbReference>
<reference evidence="8" key="2">
    <citation type="submission" date="2024-01" db="EMBL/GenBank/DDBJ databases">
        <title>Comparative genomics of Cryptococcus and Kwoniella reveals pathogenesis evolution and contrasting modes of karyotype evolution via chromosome fusion or intercentromeric recombination.</title>
        <authorList>
            <person name="Coelho M.A."/>
            <person name="David-Palma M."/>
            <person name="Shea T."/>
            <person name="Bowers K."/>
            <person name="McGinley-Smith S."/>
            <person name="Mohammad A.W."/>
            <person name="Gnirke A."/>
            <person name="Yurkov A.M."/>
            <person name="Nowrousian M."/>
            <person name="Sun S."/>
            <person name="Cuomo C.A."/>
            <person name="Heitman J."/>
        </authorList>
    </citation>
    <scope>NUCLEOTIDE SEQUENCE</scope>
    <source>
        <strain evidence="8">CBS 12478</strain>
    </source>
</reference>
<dbReference type="Pfam" id="PF16016">
    <property type="entry name" value="VASt"/>
    <property type="match status" value="1"/>
</dbReference>
<feature type="domain" description="VASt" evidence="7">
    <location>
        <begin position="226"/>
        <end position="381"/>
    </location>
</feature>
<dbReference type="InterPro" id="IPR004182">
    <property type="entry name" value="GRAM"/>
</dbReference>
<dbReference type="GO" id="GO:0032934">
    <property type="term" value="F:sterol binding"/>
    <property type="evidence" value="ECO:0007669"/>
    <property type="project" value="TreeGrafter"/>
</dbReference>
<evidence type="ECO:0000313" key="9">
    <source>
        <dbReference type="Proteomes" id="UP000322225"/>
    </source>
</evidence>
<proteinExistence type="inferred from homology"/>
<dbReference type="GO" id="GO:0005739">
    <property type="term" value="C:mitochondrion"/>
    <property type="evidence" value="ECO:0007669"/>
    <property type="project" value="TreeGrafter"/>
</dbReference>
<dbReference type="InterPro" id="IPR051482">
    <property type="entry name" value="Cholesterol_transport"/>
</dbReference>
<evidence type="ECO:0000313" key="8">
    <source>
        <dbReference type="EMBL" id="WWD18868.1"/>
    </source>
</evidence>
<dbReference type="PANTHER" id="PTHR23319:SF4">
    <property type="entry name" value="GRAM DOMAIN CONTAINING 1B, ISOFORM E"/>
    <property type="match status" value="1"/>
</dbReference>
<dbReference type="GO" id="GO:0032366">
    <property type="term" value="P:intracellular sterol transport"/>
    <property type="evidence" value="ECO:0007669"/>
    <property type="project" value="TreeGrafter"/>
</dbReference>
<dbReference type="EMBL" id="CP144055">
    <property type="protein sequence ID" value="WWD18868.1"/>
    <property type="molecule type" value="Genomic_DNA"/>
</dbReference>
<dbReference type="Pfam" id="PF02893">
    <property type="entry name" value="GRAM"/>
    <property type="match status" value="1"/>
</dbReference>
<dbReference type="GO" id="GO:0120015">
    <property type="term" value="F:sterol transfer activity"/>
    <property type="evidence" value="ECO:0007669"/>
    <property type="project" value="TreeGrafter"/>
</dbReference>
<reference evidence="8" key="1">
    <citation type="submission" date="2017-08" db="EMBL/GenBank/DDBJ databases">
        <authorList>
            <person name="Cuomo C."/>
            <person name="Billmyre B."/>
            <person name="Heitman J."/>
        </authorList>
    </citation>
    <scope>NUCLEOTIDE SEQUENCE</scope>
    <source>
        <strain evidence="8">CBS 12478</strain>
    </source>
</reference>
<evidence type="ECO:0000256" key="6">
    <source>
        <dbReference type="SAM" id="MobiDB-lite"/>
    </source>
</evidence>
<dbReference type="AlphaFoldDB" id="A0AAJ8LGM7"/>
<dbReference type="SMART" id="SM00568">
    <property type="entry name" value="GRAM"/>
    <property type="match status" value="1"/>
</dbReference>
<dbReference type="InterPro" id="IPR031968">
    <property type="entry name" value="VASt"/>
</dbReference>